<dbReference type="GO" id="GO:0004792">
    <property type="term" value="F:thiosulfate-cyanide sulfurtransferase activity"/>
    <property type="evidence" value="ECO:0007669"/>
    <property type="project" value="InterPro"/>
</dbReference>
<reference evidence="4" key="1">
    <citation type="submission" date="2012-06" db="EMBL/GenBank/DDBJ databases">
        <title>Complete sequence of Desulfitobacterium dehalogenans ATCC 51507.</title>
        <authorList>
            <person name="Lucas S."/>
            <person name="Han J."/>
            <person name="Lapidus A."/>
            <person name="Cheng J.-F."/>
            <person name="Goodwin L."/>
            <person name="Pitluck S."/>
            <person name="Peters L."/>
            <person name="Ovchinnikova G."/>
            <person name="Teshima H."/>
            <person name="Detter J.C."/>
            <person name="Han C."/>
            <person name="Tapia R."/>
            <person name="Land M."/>
            <person name="Hauser L."/>
            <person name="Kyrpides N."/>
            <person name="Ivanova N."/>
            <person name="Pagani I."/>
            <person name="Kruse T."/>
            <person name="de Vos W.M."/>
            <person name="Smidt H."/>
            <person name="Woyke T."/>
        </authorList>
    </citation>
    <scope>NUCLEOTIDE SEQUENCE [LARGE SCALE GENOMIC DNA]</scope>
    <source>
        <strain evidence="4">ATCC 51507 / DSM 9161 / JW/IU-DC1</strain>
    </source>
</reference>
<dbReference type="STRING" id="756499.Desde_3324"/>
<dbReference type="AlphaFoldDB" id="I4ACC7"/>
<evidence type="ECO:0000313" key="4">
    <source>
        <dbReference type="Proteomes" id="UP000006053"/>
    </source>
</evidence>
<dbReference type="eggNOG" id="COG0607">
    <property type="taxonomic scope" value="Bacteria"/>
</dbReference>
<feature type="chain" id="PRO_5039702280" evidence="1">
    <location>
        <begin position="20"/>
        <end position="170"/>
    </location>
</feature>
<dbReference type="CDD" id="cd00158">
    <property type="entry name" value="RHOD"/>
    <property type="match status" value="1"/>
</dbReference>
<evidence type="ECO:0000313" key="3">
    <source>
        <dbReference type="EMBL" id="AFM01612.1"/>
    </source>
</evidence>
<evidence type="ECO:0000259" key="2">
    <source>
        <dbReference type="PROSITE" id="PS50206"/>
    </source>
</evidence>
<dbReference type="PROSITE" id="PS00380">
    <property type="entry name" value="RHODANESE_1"/>
    <property type="match status" value="1"/>
</dbReference>
<proteinExistence type="predicted"/>
<name>I4ACC7_DESDJ</name>
<dbReference type="HOGENOM" id="CLU_130331_0_0_9"/>
<gene>
    <name evidence="3" type="ordered locus">Desde_3324</name>
</gene>
<feature type="domain" description="Rhodanese" evidence="2">
    <location>
        <begin position="63"/>
        <end position="163"/>
    </location>
</feature>
<keyword evidence="4" id="KW-1185">Reference proteome</keyword>
<accession>I4ACC7</accession>
<dbReference type="PANTHER" id="PTHR43031:SF16">
    <property type="entry name" value="OXIDOREDUCTASE"/>
    <property type="match status" value="1"/>
</dbReference>
<keyword evidence="3" id="KW-0808">Transferase</keyword>
<keyword evidence="1" id="KW-0732">Signal</keyword>
<dbReference type="Gene3D" id="3.40.250.10">
    <property type="entry name" value="Rhodanese-like domain"/>
    <property type="match status" value="1"/>
</dbReference>
<reference evidence="3 4" key="2">
    <citation type="journal article" date="2015" name="J. Bacteriol.">
        <title>Genomic, proteomic, and biochemical analysis of the organohalide respiratory pathway in Desulfitobacterium dehalogenans.</title>
        <authorList>
            <person name="Kruse T."/>
            <person name="van de Pas B.A."/>
            <person name="Atteia A."/>
            <person name="Krab K."/>
            <person name="Hagen W.R."/>
            <person name="Goodwin L."/>
            <person name="Chain P."/>
            <person name="Boeren S."/>
            <person name="Maphosa F."/>
            <person name="Schraa G."/>
            <person name="de Vos W.M."/>
            <person name="van der Oost J."/>
            <person name="Smidt H."/>
            <person name="Stams A.J."/>
        </authorList>
    </citation>
    <scope>NUCLEOTIDE SEQUENCE [LARGE SCALE GENOMIC DNA]</scope>
    <source>
        <strain evidence="4">ATCC 51507 / DSM 9161 / JW/IU-DC1</strain>
    </source>
</reference>
<protein>
    <submittedName>
        <fullName evidence="3">Rhodanese-related sulfurtransferase</fullName>
    </submittedName>
</protein>
<dbReference type="InterPro" id="IPR001763">
    <property type="entry name" value="Rhodanese-like_dom"/>
</dbReference>
<feature type="signal peptide" evidence="1">
    <location>
        <begin position="1"/>
        <end position="19"/>
    </location>
</feature>
<dbReference type="OrthoDB" id="9800872at2"/>
<dbReference type="InterPro" id="IPR050229">
    <property type="entry name" value="GlpE_sulfurtransferase"/>
</dbReference>
<dbReference type="InterPro" id="IPR036873">
    <property type="entry name" value="Rhodanese-like_dom_sf"/>
</dbReference>
<dbReference type="PROSITE" id="PS50206">
    <property type="entry name" value="RHODANESE_3"/>
    <property type="match status" value="1"/>
</dbReference>
<sequence length="170" mass="18041" precursor="true">MRKLLSLTMCLIMAISLLAGCSQASAPVGGSAAGGGSVASDRADAAINWQYKTADETKAMLDTKESVIILDSRPDDMYTKGHIPGAYHVPSYPVDTQELEKVLKDAVPNLQGDDPIVIVCKTGNKGAKRAISVLQDEGIAAERLFILEGGGEGWKFPEYTSTVNDSVVPK</sequence>
<organism evidence="3 4">
    <name type="scientific">Desulfitobacterium dehalogenans (strain ATCC 51507 / DSM 9161 / JW/IU-DC1)</name>
    <dbReference type="NCBI Taxonomy" id="756499"/>
    <lineage>
        <taxon>Bacteria</taxon>
        <taxon>Bacillati</taxon>
        <taxon>Bacillota</taxon>
        <taxon>Clostridia</taxon>
        <taxon>Eubacteriales</taxon>
        <taxon>Desulfitobacteriaceae</taxon>
        <taxon>Desulfitobacterium</taxon>
    </lineage>
</organism>
<dbReference type="EMBL" id="CP003348">
    <property type="protein sequence ID" value="AFM01612.1"/>
    <property type="molecule type" value="Genomic_DNA"/>
</dbReference>
<dbReference type="KEGG" id="ddh:Desde_3324"/>
<dbReference type="SUPFAM" id="SSF52821">
    <property type="entry name" value="Rhodanese/Cell cycle control phosphatase"/>
    <property type="match status" value="1"/>
</dbReference>
<dbReference type="Pfam" id="PF00581">
    <property type="entry name" value="Rhodanese"/>
    <property type="match status" value="1"/>
</dbReference>
<dbReference type="Proteomes" id="UP000006053">
    <property type="component" value="Chromosome"/>
</dbReference>
<dbReference type="PROSITE" id="PS51257">
    <property type="entry name" value="PROKAR_LIPOPROTEIN"/>
    <property type="match status" value="1"/>
</dbReference>
<dbReference type="SMART" id="SM00450">
    <property type="entry name" value="RHOD"/>
    <property type="match status" value="1"/>
</dbReference>
<evidence type="ECO:0000256" key="1">
    <source>
        <dbReference type="SAM" id="SignalP"/>
    </source>
</evidence>
<dbReference type="InterPro" id="IPR001307">
    <property type="entry name" value="Thiosulphate_STrfase_CS"/>
</dbReference>
<dbReference type="PANTHER" id="PTHR43031">
    <property type="entry name" value="FAD-DEPENDENT OXIDOREDUCTASE"/>
    <property type="match status" value="1"/>
</dbReference>